<evidence type="ECO:0000256" key="6">
    <source>
        <dbReference type="ARBA" id="ARBA00022989"/>
    </source>
</evidence>
<keyword evidence="2" id="KW-0813">Transport</keyword>
<dbReference type="Gene3D" id="3.40.50.2300">
    <property type="match status" value="2"/>
</dbReference>
<feature type="transmembrane region" description="Helical" evidence="9">
    <location>
        <begin position="308"/>
        <end position="330"/>
    </location>
</feature>
<dbReference type="Gene3D" id="1.20.1250.20">
    <property type="entry name" value="MFS general substrate transporter like domains"/>
    <property type="match status" value="1"/>
</dbReference>
<feature type="transmembrane region" description="Helical" evidence="9">
    <location>
        <begin position="485"/>
        <end position="505"/>
    </location>
</feature>
<dbReference type="STRING" id="520822.A0A195BDD0"/>
<dbReference type="Proteomes" id="UP000078540">
    <property type="component" value="Unassembled WGS sequence"/>
</dbReference>
<dbReference type="GO" id="GO:0005886">
    <property type="term" value="C:plasma membrane"/>
    <property type="evidence" value="ECO:0007669"/>
    <property type="project" value="UniProtKB-SubCell"/>
</dbReference>
<sequence length="668" mass="75086">MERCNYTDLVCSRCLNRRWLVSLRRAIFEQGTDEVQNAFKFAMMSHNQNITTRKFELQAFVDVINTADAYKLSRLICSQFSRGVSSMLGAVSPDSFDTLHSYSNTFQMPFVTPWFPEKVLTPSSGLLDFAISMRPDYHRAIIDTVRYYGWKKIIYLYDSHDDCNEMSGSNLSRMIYGKLTSDHFSGSILIIDCGLHEGWSTPTIPKFNDGDPLKVTTNEIAWIVNLMYIGVGIGSLVPFILMDNIGRKGTLLVTTIPKITSWIFIGLSTSVPFIYVGRILAGIGCGITYAVMPMYLGEISSKRTRGPLGTLMAVLLNIGMLLIYAIGLWISRFTMAMISMCAPVLFLLTFIWLPESSVFLTRKNRLGPAEKTLKWALGKENVDEELEEIKRIVESEDKCSKLTLKEMFKEIFTKAQNRRAFRIALILLSGLTLTGAAPILAFQSYIYEEAGFKISTNTSIILTGVAIVLAGSTCVSIVRLTGKRLLLLIAAPICVVSLATIATFFELQSIGYDVSQFKWVPTVFVVIYVLGFGFGLNPIPLAYIGEIFGVEVKVPAAVLNALYYAISTTAIVKFYQVMQELYGIFAPLWTFTAITFLVWVLIYLFVPETEGKTLEEIQLELRAGESTREKRHEGKSLILFDRKALTPQRESFSSDIVYDEIRMFDRTS</sequence>
<feature type="transmembrane region" description="Helical" evidence="9">
    <location>
        <begin position="220"/>
        <end position="242"/>
    </location>
</feature>
<keyword evidence="8" id="KW-0325">Glycoprotein</keyword>
<dbReference type="InterPro" id="IPR005828">
    <property type="entry name" value="MFS_sugar_transport-like"/>
</dbReference>
<dbReference type="Pfam" id="PF00083">
    <property type="entry name" value="Sugar_tr"/>
    <property type="match status" value="1"/>
</dbReference>
<accession>A0A195BDD0</accession>
<evidence type="ECO:0000256" key="5">
    <source>
        <dbReference type="ARBA" id="ARBA00022692"/>
    </source>
</evidence>
<keyword evidence="4" id="KW-0762">Sugar transport</keyword>
<dbReference type="PANTHER" id="PTHR48021:SF46">
    <property type="entry name" value="MAJOR FACILITATOR SUPERFAMILY (MFS) PROFILE DOMAIN-CONTAINING PROTEIN"/>
    <property type="match status" value="1"/>
</dbReference>
<evidence type="ECO:0000256" key="7">
    <source>
        <dbReference type="ARBA" id="ARBA00023136"/>
    </source>
</evidence>
<dbReference type="AlphaFoldDB" id="A0A195BDD0"/>
<evidence type="ECO:0000256" key="1">
    <source>
        <dbReference type="ARBA" id="ARBA00004651"/>
    </source>
</evidence>
<dbReference type="InterPro" id="IPR001828">
    <property type="entry name" value="ANF_lig-bd_rcpt"/>
</dbReference>
<dbReference type="InterPro" id="IPR036259">
    <property type="entry name" value="MFS_trans_sf"/>
</dbReference>
<feature type="transmembrane region" description="Helical" evidence="9">
    <location>
        <begin position="273"/>
        <end position="296"/>
    </location>
</feature>
<dbReference type="PROSITE" id="PS00217">
    <property type="entry name" value="SUGAR_TRANSPORT_2"/>
    <property type="match status" value="1"/>
</dbReference>
<organism evidence="11 12">
    <name type="scientific">Atta colombica</name>
    <dbReference type="NCBI Taxonomy" id="520822"/>
    <lineage>
        <taxon>Eukaryota</taxon>
        <taxon>Metazoa</taxon>
        <taxon>Ecdysozoa</taxon>
        <taxon>Arthropoda</taxon>
        <taxon>Hexapoda</taxon>
        <taxon>Insecta</taxon>
        <taxon>Pterygota</taxon>
        <taxon>Neoptera</taxon>
        <taxon>Endopterygota</taxon>
        <taxon>Hymenoptera</taxon>
        <taxon>Apocrita</taxon>
        <taxon>Aculeata</taxon>
        <taxon>Formicoidea</taxon>
        <taxon>Formicidae</taxon>
        <taxon>Myrmicinae</taxon>
        <taxon>Atta</taxon>
    </lineage>
</organism>
<dbReference type="InterPro" id="IPR005829">
    <property type="entry name" value="Sugar_transporter_CS"/>
</dbReference>
<dbReference type="EMBL" id="KQ976514">
    <property type="protein sequence ID" value="KYM82209.1"/>
    <property type="molecule type" value="Genomic_DNA"/>
</dbReference>
<evidence type="ECO:0000256" key="4">
    <source>
        <dbReference type="ARBA" id="ARBA00022597"/>
    </source>
</evidence>
<dbReference type="GO" id="GO:0022857">
    <property type="term" value="F:transmembrane transporter activity"/>
    <property type="evidence" value="ECO:0007669"/>
    <property type="project" value="InterPro"/>
</dbReference>
<reference evidence="11 12" key="1">
    <citation type="submission" date="2015-09" db="EMBL/GenBank/DDBJ databases">
        <title>Atta colombica WGS genome.</title>
        <authorList>
            <person name="Nygaard S."/>
            <person name="Hu H."/>
            <person name="Boomsma J."/>
            <person name="Zhang G."/>
        </authorList>
    </citation>
    <scope>NUCLEOTIDE SEQUENCE [LARGE SCALE GENOMIC DNA]</scope>
    <source>
        <strain evidence="11">Treedump-2</strain>
        <tissue evidence="11">Whole body</tissue>
    </source>
</reference>
<evidence type="ECO:0000259" key="10">
    <source>
        <dbReference type="PROSITE" id="PS50850"/>
    </source>
</evidence>
<dbReference type="SUPFAM" id="SSF103473">
    <property type="entry name" value="MFS general substrate transporter"/>
    <property type="match status" value="1"/>
</dbReference>
<feature type="transmembrane region" description="Helical" evidence="9">
    <location>
        <begin position="525"/>
        <end position="544"/>
    </location>
</feature>
<evidence type="ECO:0000313" key="12">
    <source>
        <dbReference type="Proteomes" id="UP000078540"/>
    </source>
</evidence>
<dbReference type="PROSITE" id="PS50850">
    <property type="entry name" value="MFS"/>
    <property type="match status" value="1"/>
</dbReference>
<keyword evidence="3" id="KW-1003">Cell membrane</keyword>
<gene>
    <name evidence="11" type="ORF">ALC53_07209</name>
</gene>
<feature type="transmembrane region" description="Helical" evidence="9">
    <location>
        <begin position="459"/>
        <end position="478"/>
    </location>
</feature>
<evidence type="ECO:0000256" key="8">
    <source>
        <dbReference type="ARBA" id="ARBA00023180"/>
    </source>
</evidence>
<proteinExistence type="predicted"/>
<protein>
    <submittedName>
        <fullName evidence="11">Glutamate receptor 1</fullName>
    </submittedName>
</protein>
<comment type="subcellular location">
    <subcellularLocation>
        <location evidence="1">Cell membrane</location>
        <topology evidence="1">Multi-pass membrane protein</topology>
    </subcellularLocation>
</comment>
<keyword evidence="12" id="KW-1185">Reference proteome</keyword>
<feature type="transmembrane region" description="Helical" evidence="9">
    <location>
        <begin position="581"/>
        <end position="606"/>
    </location>
</feature>
<dbReference type="InterPro" id="IPR020846">
    <property type="entry name" value="MFS_dom"/>
</dbReference>
<evidence type="ECO:0000313" key="11">
    <source>
        <dbReference type="EMBL" id="KYM82209.1"/>
    </source>
</evidence>
<dbReference type="InterPro" id="IPR003663">
    <property type="entry name" value="Sugar/inositol_transpt"/>
</dbReference>
<evidence type="ECO:0000256" key="9">
    <source>
        <dbReference type="SAM" id="Phobius"/>
    </source>
</evidence>
<feature type="transmembrane region" description="Helical" evidence="9">
    <location>
        <begin position="423"/>
        <end position="447"/>
    </location>
</feature>
<dbReference type="InterPro" id="IPR050549">
    <property type="entry name" value="MFS_Trehalose_Transporter"/>
</dbReference>
<feature type="domain" description="Major facilitator superfamily (MFS) profile" evidence="10">
    <location>
        <begin position="178"/>
        <end position="610"/>
    </location>
</feature>
<dbReference type="FunFam" id="1.20.1250.20:FF:000218">
    <property type="entry name" value="facilitated trehalose transporter Tret1"/>
    <property type="match status" value="1"/>
</dbReference>
<evidence type="ECO:0000256" key="2">
    <source>
        <dbReference type="ARBA" id="ARBA00022448"/>
    </source>
</evidence>
<dbReference type="Pfam" id="PF01094">
    <property type="entry name" value="ANF_receptor"/>
    <property type="match status" value="1"/>
</dbReference>
<keyword evidence="6 9" id="KW-1133">Transmembrane helix</keyword>
<keyword evidence="5 9" id="KW-0812">Transmembrane</keyword>
<feature type="transmembrane region" description="Helical" evidence="9">
    <location>
        <begin position="556"/>
        <end position="575"/>
    </location>
</feature>
<dbReference type="PRINTS" id="PR00171">
    <property type="entry name" value="SUGRTRNSPORT"/>
</dbReference>
<evidence type="ECO:0000256" key="3">
    <source>
        <dbReference type="ARBA" id="ARBA00022475"/>
    </source>
</evidence>
<feature type="transmembrane region" description="Helical" evidence="9">
    <location>
        <begin position="336"/>
        <end position="353"/>
    </location>
</feature>
<dbReference type="SUPFAM" id="SSF53822">
    <property type="entry name" value="Periplasmic binding protein-like I"/>
    <property type="match status" value="1"/>
</dbReference>
<dbReference type="InterPro" id="IPR028082">
    <property type="entry name" value="Peripla_BP_I"/>
</dbReference>
<keyword evidence="7 9" id="KW-0472">Membrane</keyword>
<keyword evidence="11" id="KW-0675">Receptor</keyword>
<name>A0A195BDD0_9HYME</name>
<dbReference type="PANTHER" id="PTHR48021">
    <property type="match status" value="1"/>
</dbReference>